<gene>
    <name evidence="3" type="ORF">DFP79_2192</name>
</gene>
<reference evidence="3 4" key="1">
    <citation type="submission" date="2019-03" db="EMBL/GenBank/DDBJ databases">
        <title>Genomic Encyclopedia of Type Strains, Phase III (KMG-III): the genomes of soil and plant-associated and newly described type strains.</title>
        <authorList>
            <person name="Whitman W."/>
        </authorList>
    </citation>
    <scope>NUCLEOTIDE SEQUENCE [LARGE SCALE GENOMIC DNA]</scope>
    <source>
        <strain evidence="3 4">CECT 7378</strain>
    </source>
</reference>
<organism evidence="3 4">
    <name type="scientific">Marinomonas balearica</name>
    <dbReference type="NCBI Taxonomy" id="491947"/>
    <lineage>
        <taxon>Bacteria</taxon>
        <taxon>Pseudomonadati</taxon>
        <taxon>Pseudomonadota</taxon>
        <taxon>Gammaproteobacteria</taxon>
        <taxon>Oceanospirillales</taxon>
        <taxon>Oceanospirillaceae</taxon>
        <taxon>Marinomonas</taxon>
    </lineage>
</organism>
<dbReference type="Gene3D" id="3.40.605.10">
    <property type="entry name" value="Aldehyde Dehydrogenase, Chain A, domain 1"/>
    <property type="match status" value="1"/>
</dbReference>
<evidence type="ECO:0000313" key="3">
    <source>
        <dbReference type="EMBL" id="TDO97375.1"/>
    </source>
</evidence>
<dbReference type="Proteomes" id="UP000294656">
    <property type="component" value="Unassembled WGS sequence"/>
</dbReference>
<comment type="caution">
    <text evidence="3">The sequence shown here is derived from an EMBL/GenBank/DDBJ whole genome shotgun (WGS) entry which is preliminary data.</text>
</comment>
<keyword evidence="1" id="KW-0560">Oxidoreductase</keyword>
<dbReference type="InterPro" id="IPR016162">
    <property type="entry name" value="Ald_DH_N"/>
</dbReference>
<keyword evidence="4" id="KW-1185">Reference proteome</keyword>
<dbReference type="EMBL" id="SNXC01000012">
    <property type="protein sequence ID" value="TDO97375.1"/>
    <property type="molecule type" value="Genomic_DNA"/>
</dbReference>
<proteinExistence type="predicted"/>
<dbReference type="SUPFAM" id="SSF53720">
    <property type="entry name" value="ALDH-like"/>
    <property type="match status" value="1"/>
</dbReference>
<dbReference type="InterPro" id="IPR044151">
    <property type="entry name" value="ALDH_KGSADH"/>
</dbReference>
<sequence length="527" mass="55463">MTAPIELTGNLIIAGNEVKGTQKPVSAVNPATNQSMEPLYAGGTETHVEQAANAAWAVFDQFKATDPETRALLLETIADEILALGDVLVKRAMQETGLPQARIEGERGRTMGQLRMFASVARAGKYLDVRVDPAMPERAPLPRADLRLQFVPVGPVAVFGASNFPLAFSVAGGDTASALAAGCPVIVKAHSAHPGTSELVGKAITSALSKMKLPAGIFSLLYGSGRDVGATLVAHPHIKAVGFTGSRAGGTALMNIAAARKEPIPVYAEMSSINPVFMMPNKLASEARSLAQGFIGSLTMGAGQFCTNPGLVILKDGEGAEAFIDEAAQAIFASGTQTMLTPGIYGAYCQSVQLLVDNPNAQLVAKGKMSDAETNQCQAHLFSTTAEAFLKDDSLEGEVFGSTSLIIKCGSEEEFKLVAEKLEGQLTATLQLEEADYEEARALLPILERKAGRILCNAYPTGVEVSHAMVHGGPFPATSDTRTTSVGSAAIQRFVRPVCYQDLPEALQAPAIKDANPWKVPQLVDGK</sequence>
<name>A0A4R6M8S5_9GAMM</name>
<feature type="domain" description="Aldehyde dehydrogenase" evidence="2">
    <location>
        <begin position="20"/>
        <end position="473"/>
    </location>
</feature>
<dbReference type="PANTHER" id="PTHR43353:SF3">
    <property type="entry name" value="ALDEHYDE DEHYDROGENASE-RELATED"/>
    <property type="match status" value="1"/>
</dbReference>
<dbReference type="CDD" id="cd07129">
    <property type="entry name" value="ALDH_KGSADH"/>
    <property type="match status" value="1"/>
</dbReference>
<dbReference type="RefSeq" id="WP_208111414.1">
    <property type="nucleotide sequence ID" value="NZ_SNXC01000012.1"/>
</dbReference>
<evidence type="ECO:0000259" key="2">
    <source>
        <dbReference type="Pfam" id="PF00171"/>
    </source>
</evidence>
<protein>
    <submittedName>
        <fullName evidence="3">NADP-dependent aldehyde dehydrogenase</fullName>
    </submittedName>
</protein>
<evidence type="ECO:0000313" key="4">
    <source>
        <dbReference type="Proteomes" id="UP000294656"/>
    </source>
</evidence>
<dbReference type="InterPro" id="IPR050740">
    <property type="entry name" value="Aldehyde_DH_Superfamily"/>
</dbReference>
<dbReference type="Pfam" id="PF00171">
    <property type="entry name" value="Aldedh"/>
    <property type="match status" value="1"/>
</dbReference>
<dbReference type="InterPro" id="IPR016161">
    <property type="entry name" value="Ald_DH/histidinol_DH"/>
</dbReference>
<dbReference type="InterPro" id="IPR015590">
    <property type="entry name" value="Aldehyde_DH_dom"/>
</dbReference>
<accession>A0A4R6M8S5</accession>
<dbReference type="PANTHER" id="PTHR43353">
    <property type="entry name" value="SUCCINATE-SEMIALDEHYDE DEHYDROGENASE, MITOCHONDRIAL"/>
    <property type="match status" value="1"/>
</dbReference>
<dbReference type="GO" id="GO:0016620">
    <property type="term" value="F:oxidoreductase activity, acting on the aldehyde or oxo group of donors, NAD or NADP as acceptor"/>
    <property type="evidence" value="ECO:0007669"/>
    <property type="project" value="InterPro"/>
</dbReference>
<dbReference type="Gene3D" id="3.40.309.10">
    <property type="entry name" value="Aldehyde Dehydrogenase, Chain A, domain 2"/>
    <property type="match status" value="1"/>
</dbReference>
<dbReference type="AlphaFoldDB" id="A0A4R6M8S5"/>
<evidence type="ECO:0000256" key="1">
    <source>
        <dbReference type="ARBA" id="ARBA00023002"/>
    </source>
</evidence>
<dbReference type="InterPro" id="IPR016163">
    <property type="entry name" value="Ald_DH_C"/>
</dbReference>